<evidence type="ECO:0000256" key="3">
    <source>
        <dbReference type="SAM" id="Phobius"/>
    </source>
</evidence>
<comment type="caution">
    <text evidence="4">The sequence shown here is derived from an EMBL/GenBank/DDBJ whole genome shotgun (WGS) entry which is preliminary data.</text>
</comment>
<organism evidence="4 5">
    <name type="scientific">Methylocystis echinoides</name>
    <dbReference type="NCBI Taxonomy" id="29468"/>
    <lineage>
        <taxon>Bacteria</taxon>
        <taxon>Pseudomonadati</taxon>
        <taxon>Pseudomonadota</taxon>
        <taxon>Alphaproteobacteria</taxon>
        <taxon>Hyphomicrobiales</taxon>
        <taxon>Methylocystaceae</taxon>
        <taxon>Methylocystis</taxon>
    </lineage>
</organism>
<evidence type="ECO:0000313" key="4">
    <source>
        <dbReference type="EMBL" id="GLI91607.1"/>
    </source>
</evidence>
<keyword evidence="1" id="KW-0175">Coiled coil</keyword>
<dbReference type="PANTHER" id="PTHR32309">
    <property type="entry name" value="TYROSINE-PROTEIN KINASE"/>
    <property type="match status" value="1"/>
</dbReference>
<evidence type="ECO:0000313" key="5">
    <source>
        <dbReference type="Proteomes" id="UP001144323"/>
    </source>
</evidence>
<dbReference type="EMBL" id="BSEC01000001">
    <property type="protein sequence ID" value="GLI91607.1"/>
    <property type="molecule type" value="Genomic_DNA"/>
</dbReference>
<feature type="transmembrane region" description="Helical" evidence="3">
    <location>
        <begin position="401"/>
        <end position="425"/>
    </location>
</feature>
<dbReference type="Proteomes" id="UP001144323">
    <property type="component" value="Unassembled WGS sequence"/>
</dbReference>
<keyword evidence="3" id="KW-1133">Transmembrane helix</keyword>
<protein>
    <recommendedName>
        <fullName evidence="6">Capsular polysaccharide transport system permease protein</fullName>
    </recommendedName>
</protein>
<keyword evidence="3" id="KW-0472">Membrane</keyword>
<gene>
    <name evidence="4" type="ORF">LMG27198_05990</name>
</gene>
<evidence type="ECO:0000256" key="2">
    <source>
        <dbReference type="SAM" id="MobiDB-lite"/>
    </source>
</evidence>
<dbReference type="PANTHER" id="PTHR32309:SF13">
    <property type="entry name" value="FERRIC ENTEROBACTIN TRANSPORT PROTEIN FEPE"/>
    <property type="match status" value="1"/>
</dbReference>
<evidence type="ECO:0008006" key="6">
    <source>
        <dbReference type="Google" id="ProtNLM"/>
    </source>
</evidence>
<feature type="compositionally biased region" description="Polar residues" evidence="2">
    <location>
        <begin position="1"/>
        <end position="17"/>
    </location>
</feature>
<proteinExistence type="predicted"/>
<dbReference type="GO" id="GO:0004713">
    <property type="term" value="F:protein tyrosine kinase activity"/>
    <property type="evidence" value="ECO:0007669"/>
    <property type="project" value="TreeGrafter"/>
</dbReference>
<accession>A0A9W6GR79</accession>
<name>A0A9W6GR79_9HYPH</name>
<dbReference type="GO" id="GO:0005886">
    <property type="term" value="C:plasma membrane"/>
    <property type="evidence" value="ECO:0007669"/>
    <property type="project" value="TreeGrafter"/>
</dbReference>
<feature type="region of interest" description="Disordered" evidence="2">
    <location>
        <begin position="1"/>
        <end position="26"/>
    </location>
</feature>
<evidence type="ECO:0000256" key="1">
    <source>
        <dbReference type="SAM" id="Coils"/>
    </source>
</evidence>
<dbReference type="InterPro" id="IPR050445">
    <property type="entry name" value="Bact_polysacc_biosynth/exp"/>
</dbReference>
<dbReference type="AlphaFoldDB" id="A0A9W6GR79"/>
<feature type="transmembrane region" description="Helical" evidence="3">
    <location>
        <begin position="76"/>
        <end position="96"/>
    </location>
</feature>
<keyword evidence="3" id="KW-0812">Transmembrane</keyword>
<feature type="coiled-coil region" evidence="1">
    <location>
        <begin position="238"/>
        <end position="331"/>
    </location>
</feature>
<keyword evidence="5" id="KW-1185">Reference proteome</keyword>
<reference evidence="4" key="1">
    <citation type="journal article" date="2023" name="Int. J. Syst. Evol. Microbiol.">
        <title>Methylocystis iwaonis sp. nov., a type II methane-oxidizing bacterium from surface soil of a rice paddy field in Japan, and emended description of the genus Methylocystis (ex Whittenbury et al. 1970) Bowman et al. 1993.</title>
        <authorList>
            <person name="Kaise H."/>
            <person name="Sawadogo J.B."/>
            <person name="Alam M.S."/>
            <person name="Ueno C."/>
            <person name="Dianou D."/>
            <person name="Shinjo R."/>
            <person name="Asakawa S."/>
        </authorList>
    </citation>
    <scope>NUCLEOTIDE SEQUENCE</scope>
    <source>
        <strain evidence="4">LMG27198</strain>
    </source>
</reference>
<dbReference type="RefSeq" id="WP_281800329.1">
    <property type="nucleotide sequence ID" value="NZ_BSEC01000001.1"/>
</dbReference>
<sequence>MNFTRNSTPEASGQSDARQLAPSPGRNVIPADDATAIARNISQALKRAANRSRAPVSIVSGGAYVSRPGDLLLRRGIAASFALIVILPLLAASYYWGVMARPQYVTEAKFALQSSDSPSFPTLGVSTQEGKQIQDAQVVVRYILGRSMVETLDGTLDLRSKFARGDYFSRFDPADSIEALEKYWKKRVDASVDLMSGIVSVHIRAFTPADSLAIAQKVVDLAEKLVNDMSTRTRRDAVAQSQTELTRAETRLKAATAAMRDARNREGVLDAPAAAEAINKVLTQLRLELATTEENLDALRASAPTQTSPQMRLLTARSESLKKQIASYSAEIAGKDNRAALANRASMLSAPEVDLRFAEQQYASAASAYETARIDLERQRTYLALFLRPTLAQKAVYPRRWLEWSIIVGPAILGWAVLVALVLMARDHMAK</sequence>